<dbReference type="KEGG" id="uma:UMAG_05872"/>
<proteinExistence type="predicted"/>
<evidence type="ECO:0000313" key="2">
    <source>
        <dbReference type="EMBL" id="KIS66132.1"/>
    </source>
</evidence>
<dbReference type="OMA" id="TRANWVD"/>
<dbReference type="RefSeq" id="XP_011392226.1">
    <property type="nucleotide sequence ID" value="XM_011393924.1"/>
</dbReference>
<sequence>MADESKGKGKAPARSSGRDEEQDARSDQATRSNSTAQSLAAALRTTMASSQLSSVMQTIGASGKHDPQRFGSSSAERSGELRDWLVQDLRSSPTAADSTVESSRTGTFRSSASGVGEASAEAEKMFEHFQRGLMLNEGSSETAAKEELAQDTIGQGVDKLEHSWDAAQQAPIRWQATGLDPTTARRVDTYTDLDAPLHASVRKDQSVAPAQASNASFVVAAPLVQSDDIIALLDAEESHAQASAPTPTTRLSETVLSQFSPHYRAPSPSHPSFTREQAALHLALAEAQASTQSQRDLVIPRPDNRAAQQGVYARTPQDALSSIFASTGRQESSHVTESESVDDRGRAVIRKITRWFGASTYIDDVYGVSPVLKETIEEALKPDNSQENRDKAVRRLESLWRHLSASEPQTDTRANWVDGWLLKNT</sequence>
<accession>A0A0D1BVV3</accession>
<dbReference type="AlphaFoldDB" id="A0A0D1BVV3"/>
<feature type="region of interest" description="Disordered" evidence="1">
    <location>
        <begin position="291"/>
        <end position="313"/>
    </location>
</feature>
<evidence type="ECO:0000256" key="1">
    <source>
        <dbReference type="SAM" id="MobiDB-lite"/>
    </source>
</evidence>
<evidence type="ECO:0000313" key="3">
    <source>
        <dbReference type="Proteomes" id="UP000000561"/>
    </source>
</evidence>
<dbReference type="VEuPathDB" id="FungiDB:UMAG_05872"/>
<dbReference type="GeneID" id="23565640"/>
<keyword evidence="3" id="KW-1185">Reference proteome</keyword>
<protein>
    <submittedName>
        <fullName evidence="2">Uncharacterized protein</fullName>
    </submittedName>
</protein>
<dbReference type="OrthoDB" id="2527463at2759"/>
<feature type="compositionally biased region" description="Polar residues" evidence="1">
    <location>
        <begin position="46"/>
        <end position="60"/>
    </location>
</feature>
<name>A0A0D1BVV3_MYCMD</name>
<feature type="compositionally biased region" description="Polar residues" evidence="1">
    <location>
        <begin position="29"/>
        <end position="38"/>
    </location>
</feature>
<feature type="compositionally biased region" description="Polar residues" evidence="1">
    <location>
        <begin position="89"/>
        <end position="109"/>
    </location>
</feature>
<feature type="compositionally biased region" description="Basic and acidic residues" evidence="1">
    <location>
        <begin position="16"/>
        <end position="28"/>
    </location>
</feature>
<reference evidence="2 3" key="1">
    <citation type="journal article" date="2006" name="Nature">
        <title>Insights from the genome of the biotrophic fungal plant pathogen Ustilago maydis.</title>
        <authorList>
            <person name="Kamper J."/>
            <person name="Kahmann R."/>
            <person name="Bolker M."/>
            <person name="Ma L.J."/>
            <person name="Brefort T."/>
            <person name="Saville B.J."/>
            <person name="Banuett F."/>
            <person name="Kronstad J.W."/>
            <person name="Gold S.E."/>
            <person name="Muller O."/>
            <person name="Perlin M.H."/>
            <person name="Wosten H.A."/>
            <person name="de Vries R."/>
            <person name="Ruiz-Herrera J."/>
            <person name="Reynaga-Pena C.G."/>
            <person name="Snetselaar K."/>
            <person name="McCann M."/>
            <person name="Perez-Martin J."/>
            <person name="Feldbrugge M."/>
            <person name="Basse C.W."/>
            <person name="Steinberg G."/>
            <person name="Ibeas J.I."/>
            <person name="Holloman W."/>
            <person name="Guzman P."/>
            <person name="Farman M."/>
            <person name="Stajich J.E."/>
            <person name="Sentandreu R."/>
            <person name="Gonzalez-Prieto J.M."/>
            <person name="Kennell J.C."/>
            <person name="Molina L."/>
            <person name="Schirawski J."/>
            <person name="Mendoza-Mendoza A."/>
            <person name="Greilinger D."/>
            <person name="Munch K."/>
            <person name="Rossel N."/>
            <person name="Scherer M."/>
            <person name="Vranes M."/>
            <person name="Ladendorf O."/>
            <person name="Vincon V."/>
            <person name="Fuchs U."/>
            <person name="Sandrock B."/>
            <person name="Meng S."/>
            <person name="Ho E.C."/>
            <person name="Cahill M.J."/>
            <person name="Boyce K.J."/>
            <person name="Klose J."/>
            <person name="Klosterman S.J."/>
            <person name="Deelstra H.J."/>
            <person name="Ortiz-Castellanos L."/>
            <person name="Li W."/>
            <person name="Sanchez-Alonso P."/>
            <person name="Schreier P.H."/>
            <person name="Hauser-Hahn I."/>
            <person name="Vaupel M."/>
            <person name="Koopmann E."/>
            <person name="Friedrich G."/>
            <person name="Voss H."/>
            <person name="Schluter T."/>
            <person name="Margolis J."/>
            <person name="Platt D."/>
            <person name="Swimmer C."/>
            <person name="Gnirke A."/>
            <person name="Chen F."/>
            <person name="Vysotskaia V."/>
            <person name="Mannhaupt G."/>
            <person name="Guldener U."/>
            <person name="Munsterkotter M."/>
            <person name="Haase D."/>
            <person name="Oesterheld M."/>
            <person name="Mewes H.W."/>
            <person name="Mauceli E.W."/>
            <person name="DeCaprio D."/>
            <person name="Wade C.M."/>
            <person name="Butler J."/>
            <person name="Young S."/>
            <person name="Jaffe D.B."/>
            <person name="Calvo S."/>
            <person name="Nusbaum C."/>
            <person name="Galagan J."/>
            <person name="Birren B.W."/>
        </authorList>
    </citation>
    <scope>NUCLEOTIDE SEQUENCE [LARGE SCALE GENOMIC DNA]</scope>
    <source>
        <strain evidence="3">DSM 14603 / FGSC 9021 / UM521</strain>
    </source>
</reference>
<dbReference type="EMBL" id="CM003159">
    <property type="protein sequence ID" value="KIS66132.1"/>
    <property type="molecule type" value="Genomic_DNA"/>
</dbReference>
<dbReference type="eggNOG" id="ENOG502T1Y6">
    <property type="taxonomic scope" value="Eukaryota"/>
</dbReference>
<dbReference type="InParanoid" id="A0A0D1BVV3"/>
<organism evidence="2 3">
    <name type="scientific">Mycosarcoma maydis</name>
    <name type="common">Corn smut fungus</name>
    <name type="synonym">Ustilago maydis</name>
    <dbReference type="NCBI Taxonomy" id="5270"/>
    <lineage>
        <taxon>Eukaryota</taxon>
        <taxon>Fungi</taxon>
        <taxon>Dikarya</taxon>
        <taxon>Basidiomycota</taxon>
        <taxon>Ustilaginomycotina</taxon>
        <taxon>Ustilaginomycetes</taxon>
        <taxon>Ustilaginales</taxon>
        <taxon>Ustilaginaceae</taxon>
        <taxon>Mycosarcoma</taxon>
    </lineage>
</organism>
<dbReference type="Proteomes" id="UP000000561">
    <property type="component" value="Chromosome 20"/>
</dbReference>
<gene>
    <name evidence="2" type="ORF">UMAG_05872</name>
</gene>
<feature type="region of interest" description="Disordered" evidence="1">
    <location>
        <begin position="1"/>
        <end position="116"/>
    </location>
</feature>